<feature type="domain" description="PAC" evidence="4">
    <location>
        <begin position="392"/>
        <end position="444"/>
    </location>
</feature>
<feature type="domain" description="EAL" evidence="5">
    <location>
        <begin position="1018"/>
        <end position="1280"/>
    </location>
</feature>
<dbReference type="InterPro" id="IPR000160">
    <property type="entry name" value="GGDEF_dom"/>
</dbReference>
<dbReference type="SMART" id="SM00086">
    <property type="entry name" value="PAC"/>
    <property type="match status" value="4"/>
</dbReference>
<dbReference type="Pfam" id="PF00563">
    <property type="entry name" value="EAL"/>
    <property type="match status" value="1"/>
</dbReference>
<dbReference type="Pfam" id="PF00990">
    <property type="entry name" value="GGDEF"/>
    <property type="match status" value="1"/>
</dbReference>
<dbReference type="InterPro" id="IPR046342">
    <property type="entry name" value="CBS_dom_sf"/>
</dbReference>
<dbReference type="Pfam" id="PF13426">
    <property type="entry name" value="PAS_9"/>
    <property type="match status" value="1"/>
</dbReference>
<feature type="domain" description="PAS" evidence="3">
    <location>
        <begin position="445"/>
        <end position="515"/>
    </location>
</feature>
<dbReference type="PANTHER" id="PTHR44757:SF4">
    <property type="entry name" value="DIGUANYLATE CYCLASE DGCE-RELATED"/>
    <property type="match status" value="1"/>
</dbReference>
<dbReference type="CDD" id="cd01948">
    <property type="entry name" value="EAL"/>
    <property type="match status" value="1"/>
</dbReference>
<dbReference type="Pfam" id="PF08448">
    <property type="entry name" value="PAS_4"/>
    <property type="match status" value="2"/>
</dbReference>
<dbReference type="InterPro" id="IPR013656">
    <property type="entry name" value="PAS_4"/>
</dbReference>
<organism evidence="8 9">
    <name type="scientific">Leptothoe spongobia TAU-MAC 1115</name>
    <dbReference type="NCBI Taxonomy" id="1967444"/>
    <lineage>
        <taxon>Bacteria</taxon>
        <taxon>Bacillati</taxon>
        <taxon>Cyanobacteriota</taxon>
        <taxon>Cyanophyceae</taxon>
        <taxon>Nodosilineales</taxon>
        <taxon>Cymatolegaceae</taxon>
        <taxon>Leptothoe</taxon>
        <taxon>Leptothoe spongobia</taxon>
    </lineage>
</organism>
<dbReference type="InterPro" id="IPR001633">
    <property type="entry name" value="EAL_dom"/>
</dbReference>
<keyword evidence="1" id="KW-0129">CBS domain</keyword>
<feature type="domain" description="PAC" evidence="4">
    <location>
        <begin position="791"/>
        <end position="843"/>
    </location>
</feature>
<feature type="domain" description="PAS" evidence="3">
    <location>
        <begin position="713"/>
        <end position="786"/>
    </location>
</feature>
<dbReference type="Gene3D" id="3.20.20.450">
    <property type="entry name" value="EAL domain"/>
    <property type="match status" value="1"/>
</dbReference>
<dbReference type="PROSITE" id="PS50112">
    <property type="entry name" value="PAS"/>
    <property type="match status" value="4"/>
</dbReference>
<dbReference type="NCBIfam" id="TIGR00229">
    <property type="entry name" value="sensory_box"/>
    <property type="match status" value="4"/>
</dbReference>
<dbReference type="Gene3D" id="3.30.450.20">
    <property type="entry name" value="PAS domain"/>
    <property type="match status" value="4"/>
</dbReference>
<dbReference type="PROSITE" id="PS50113">
    <property type="entry name" value="PAC"/>
    <property type="match status" value="3"/>
</dbReference>
<dbReference type="SMART" id="SM00267">
    <property type="entry name" value="GGDEF"/>
    <property type="match status" value="1"/>
</dbReference>
<dbReference type="Gene3D" id="3.30.70.270">
    <property type="match status" value="1"/>
</dbReference>
<dbReference type="SMART" id="SM00116">
    <property type="entry name" value="CBS"/>
    <property type="match status" value="4"/>
</dbReference>
<dbReference type="Proteomes" id="UP000717364">
    <property type="component" value="Unassembled WGS sequence"/>
</dbReference>
<dbReference type="PANTHER" id="PTHR44757">
    <property type="entry name" value="DIGUANYLATE CYCLASE DGCP"/>
    <property type="match status" value="1"/>
</dbReference>
<dbReference type="Pfam" id="PF00571">
    <property type="entry name" value="CBS"/>
    <property type="match status" value="3"/>
</dbReference>
<accession>A0A947DFU0</accession>
<feature type="domain" description="PAS" evidence="3">
    <location>
        <begin position="316"/>
        <end position="390"/>
    </location>
</feature>
<dbReference type="FunFam" id="3.30.450.20:FF:000155">
    <property type="entry name" value="Sensor histidine kinase TodS"/>
    <property type="match status" value="1"/>
</dbReference>
<dbReference type="SUPFAM" id="SSF54631">
    <property type="entry name" value="CBS-domain pair"/>
    <property type="match status" value="2"/>
</dbReference>
<feature type="coiled-coil region" evidence="2">
    <location>
        <begin position="284"/>
        <end position="319"/>
    </location>
</feature>
<dbReference type="InterPro" id="IPR001610">
    <property type="entry name" value="PAC"/>
</dbReference>
<dbReference type="SUPFAM" id="SSF55073">
    <property type="entry name" value="Nucleotide cyclase"/>
    <property type="match status" value="1"/>
</dbReference>
<dbReference type="EMBL" id="JADOES010000016">
    <property type="protein sequence ID" value="MBT9315783.1"/>
    <property type="molecule type" value="Genomic_DNA"/>
</dbReference>
<dbReference type="InterPro" id="IPR043128">
    <property type="entry name" value="Rev_trsase/Diguanyl_cyclase"/>
</dbReference>
<evidence type="ECO:0000259" key="3">
    <source>
        <dbReference type="PROSITE" id="PS50112"/>
    </source>
</evidence>
<dbReference type="FunFam" id="3.30.70.270:FF:000001">
    <property type="entry name" value="Diguanylate cyclase domain protein"/>
    <property type="match status" value="1"/>
</dbReference>
<dbReference type="CDD" id="cd04620">
    <property type="entry name" value="CBS_two-component_sensor_histidine_kinase_repeat1"/>
    <property type="match status" value="1"/>
</dbReference>
<reference evidence="8" key="1">
    <citation type="submission" date="2020-11" db="EMBL/GenBank/DDBJ databases">
        <authorList>
            <person name="Konstantinou D."/>
            <person name="Gkelis S."/>
            <person name="Popin R."/>
            <person name="Fewer D."/>
            <person name="Sivonen K."/>
        </authorList>
    </citation>
    <scope>NUCLEOTIDE SEQUENCE</scope>
    <source>
        <strain evidence="8">TAU-MAC 1115</strain>
    </source>
</reference>
<keyword evidence="9" id="KW-1185">Reference proteome</keyword>
<gene>
    <name evidence="8" type="ORF">IXB50_10130</name>
</gene>
<dbReference type="InterPro" id="IPR000700">
    <property type="entry name" value="PAS-assoc_C"/>
</dbReference>
<evidence type="ECO:0000259" key="6">
    <source>
        <dbReference type="PROSITE" id="PS50887"/>
    </source>
</evidence>
<name>A0A947DFU0_9CYAN</name>
<evidence type="ECO:0000259" key="4">
    <source>
        <dbReference type="PROSITE" id="PS50113"/>
    </source>
</evidence>
<evidence type="ECO:0000256" key="2">
    <source>
        <dbReference type="SAM" id="Coils"/>
    </source>
</evidence>
<feature type="domain" description="CBS" evidence="7">
    <location>
        <begin position="153"/>
        <end position="216"/>
    </location>
</feature>
<dbReference type="CDD" id="cd00130">
    <property type="entry name" value="PAS"/>
    <property type="match status" value="4"/>
</dbReference>
<dbReference type="Pfam" id="PF00989">
    <property type="entry name" value="PAS"/>
    <property type="match status" value="1"/>
</dbReference>
<dbReference type="PROSITE" id="PS51371">
    <property type="entry name" value="CBS"/>
    <property type="match status" value="3"/>
</dbReference>
<dbReference type="InterPro" id="IPR035965">
    <property type="entry name" value="PAS-like_dom_sf"/>
</dbReference>
<dbReference type="InterPro" id="IPR029787">
    <property type="entry name" value="Nucleotide_cyclase"/>
</dbReference>
<evidence type="ECO:0000313" key="8">
    <source>
        <dbReference type="EMBL" id="MBT9315783.1"/>
    </source>
</evidence>
<dbReference type="CDD" id="cd01949">
    <property type="entry name" value="GGDEF"/>
    <property type="match status" value="1"/>
</dbReference>
<dbReference type="NCBIfam" id="TIGR00254">
    <property type="entry name" value="GGDEF"/>
    <property type="match status" value="1"/>
</dbReference>
<feature type="domain" description="PAC" evidence="4">
    <location>
        <begin position="518"/>
        <end position="571"/>
    </location>
</feature>
<dbReference type="SMART" id="SM00091">
    <property type="entry name" value="PAS"/>
    <property type="match status" value="4"/>
</dbReference>
<evidence type="ECO:0000259" key="5">
    <source>
        <dbReference type="PROSITE" id="PS50883"/>
    </source>
</evidence>
<feature type="domain" description="CBS" evidence="7">
    <location>
        <begin position="225"/>
        <end position="284"/>
    </location>
</feature>
<feature type="domain" description="PAS" evidence="3">
    <location>
        <begin position="590"/>
        <end position="645"/>
    </location>
</feature>
<dbReference type="InterPro" id="IPR052155">
    <property type="entry name" value="Biofilm_reg_signaling"/>
</dbReference>
<evidence type="ECO:0000259" key="7">
    <source>
        <dbReference type="PROSITE" id="PS51371"/>
    </source>
</evidence>
<dbReference type="PROSITE" id="PS50887">
    <property type="entry name" value="GGDEF"/>
    <property type="match status" value="1"/>
</dbReference>
<evidence type="ECO:0000313" key="9">
    <source>
        <dbReference type="Proteomes" id="UP000717364"/>
    </source>
</evidence>
<dbReference type="Gene3D" id="3.10.580.10">
    <property type="entry name" value="CBS-domain"/>
    <property type="match status" value="2"/>
</dbReference>
<dbReference type="PROSITE" id="PS50883">
    <property type="entry name" value="EAL"/>
    <property type="match status" value="1"/>
</dbReference>
<feature type="domain" description="CBS" evidence="7">
    <location>
        <begin position="86"/>
        <end position="146"/>
    </location>
</feature>
<protein>
    <submittedName>
        <fullName evidence="8">PAS domain S-box protein</fullName>
    </submittedName>
</protein>
<dbReference type="InterPro" id="IPR000644">
    <property type="entry name" value="CBS_dom"/>
</dbReference>
<dbReference type="GO" id="GO:0006355">
    <property type="term" value="P:regulation of DNA-templated transcription"/>
    <property type="evidence" value="ECO:0007669"/>
    <property type="project" value="InterPro"/>
</dbReference>
<dbReference type="InterPro" id="IPR013767">
    <property type="entry name" value="PAS_fold"/>
</dbReference>
<comment type="caution">
    <text evidence="8">The sequence shown here is derived from an EMBL/GenBank/DDBJ whole genome shotgun (WGS) entry which is preliminary data.</text>
</comment>
<dbReference type="FunFam" id="3.30.450.20:FF:000099">
    <property type="entry name" value="Sensory box sensor histidine kinase"/>
    <property type="match status" value="1"/>
</dbReference>
<reference evidence="8" key="2">
    <citation type="journal article" date="2021" name="Mar. Drugs">
        <title>Genome Reduction and Secondary Metabolism of the Marine Sponge-Associated Cyanobacterium Leptothoe.</title>
        <authorList>
            <person name="Konstantinou D."/>
            <person name="Popin R.V."/>
            <person name="Fewer D.P."/>
            <person name="Sivonen K."/>
            <person name="Gkelis S."/>
        </authorList>
    </citation>
    <scope>NUCLEOTIDE SEQUENCE</scope>
    <source>
        <strain evidence="8">TAU-MAC 1115</strain>
    </source>
</reference>
<dbReference type="InterPro" id="IPR035919">
    <property type="entry name" value="EAL_sf"/>
</dbReference>
<keyword evidence="2" id="KW-0175">Coiled coil</keyword>
<dbReference type="SMART" id="SM00052">
    <property type="entry name" value="EAL"/>
    <property type="match status" value="1"/>
</dbReference>
<proteinExistence type="predicted"/>
<sequence>MIDPNLLIIQSNIKVLAALKQMGHNADINLELAQTNSSSSARIPKRSSYALVLESEELVGILTERDIVRLTAQKIDLASTAVSDVMTRQLITIQETELDNPFAALTIFRQHRIRHLPVLNAQKQVVGVVTQKSIRSSLKSRDLLRLRQVREVMSDNVVTAIPKATVLDLAQLMATHRVSCVVIVEDLASNGTSMLSPIGIITERDILRFQTLDLDLNMLEAQTVMSAPLVCMKPQDDLWKLNQTMERLHVRRLVVTDDRNVLVGIITQTSILTAIDPIEMQNTIMILQQEVEQLRNEQTQLLQEQNLQLENQVTETEERFRAIFNQTFQFIGLLNPDGILLETNQTALEFGGLKREDVINRPFWETHWWQISLETQQQLQAAITQAAQGEFIRYEVDIQGIHGKIITIDFSLRPVVDEAGSVKWLIPEGRNINDLKRTQEELKQSQKHYANLAEAAPVGIFQTDADGNCCYVNEQWCQIAGLSAEEAMGMGWVTGLHPDDRQRVAAEWYRAAQTNDLFRSEYRFQSLSSGQVTWVLGQSVSETDLNGQVNGYIGTIVNITERKQAELELAQNKANLEISVDQRTAELEVSRQRHADMYQKTPVMFHSIDWQGRIRHVSDYWLEKLGYTQDEVIGHKSTEFLTPESCHYAETVVLPEYFKTGVCSDIPYQIVTKGGQVIDVLLSANSHQDTSGQRMSLAVMVDVTASNQKLYREKELAQVTLQSIADAVITTDAQGYIEFINPVAEELTGWKAAEAQGVPLTQAFRIINEITRTSAENPVEKVLRDGQIAGLANHTALISKSGIEYSIEDSAAPIRNRAGDIIGAVMVFHDVTHARQLQRDLSWQASHDSLTELVNRQRFEQELDVALQSLIHDDQTHVLCFLDLDQFKIVNDTCGHTAGDELLRQVSQLLKKQIRAIDLLARLGGDEFGILLKQCSLEAAQAITQKVLSAVQDFRFVWQDKVFSIGVSIGLVSLDMESILTEVLSAADSACYAAKNKGRNRIQIYESHDLELINQRGERHWSLQIKHALEENRFCLYRQVIASTTHPPETAYEVLLRMVDSQGNLITPEMFIPAAERYNLMPAIDRWVIKTFLDYVEQTLTGYEDETISDIHANKLHFINLSGNSIGDPLFLEFIKEEFKQHDFSLQNIGFEITETTAISNLQQATHFIHELKQLGCQFSLDDFGSGMSSFGYLKNLPVDYLKIDGHFIKDIIADSATYAIVESINHVGHVMGLKTIAEYVENYPLRECLDNMGVDYVQGFGISRPAPIISVSKSSLYESECP</sequence>
<feature type="domain" description="GGDEF" evidence="6">
    <location>
        <begin position="875"/>
        <end position="1007"/>
    </location>
</feature>
<dbReference type="SUPFAM" id="SSF55785">
    <property type="entry name" value="PYP-like sensor domain (PAS domain)"/>
    <property type="match status" value="4"/>
</dbReference>
<evidence type="ECO:0000256" key="1">
    <source>
        <dbReference type="PROSITE-ProRule" id="PRU00703"/>
    </source>
</evidence>
<dbReference type="CDD" id="cd17774">
    <property type="entry name" value="CBS_two-component_sensor_histidine_kinase_repeat2"/>
    <property type="match status" value="1"/>
</dbReference>
<dbReference type="InterPro" id="IPR000014">
    <property type="entry name" value="PAS"/>
</dbReference>
<dbReference type="SUPFAM" id="SSF141868">
    <property type="entry name" value="EAL domain-like"/>
    <property type="match status" value="1"/>
</dbReference>